<accession>A0A2T3JTN7</accession>
<keyword evidence="1" id="KW-0732">Signal</keyword>
<dbReference type="PROSITE" id="PS51257">
    <property type="entry name" value="PROKAR_LIPOPROTEIN"/>
    <property type="match status" value="1"/>
</dbReference>
<dbReference type="InterPro" id="IPR021109">
    <property type="entry name" value="Peptidase_aspartic_dom_sf"/>
</dbReference>
<keyword evidence="4" id="KW-1185">Reference proteome</keyword>
<dbReference type="SUPFAM" id="SSF50630">
    <property type="entry name" value="Acid proteases"/>
    <property type="match status" value="1"/>
</dbReference>
<evidence type="ECO:0000313" key="3">
    <source>
        <dbReference type="EMBL" id="PSU52544.1"/>
    </source>
</evidence>
<dbReference type="EMBL" id="PYMP01000006">
    <property type="protein sequence ID" value="PSU52544.1"/>
    <property type="molecule type" value="Genomic_DNA"/>
</dbReference>
<evidence type="ECO:0000313" key="5">
    <source>
        <dbReference type="Proteomes" id="UP000241618"/>
    </source>
</evidence>
<sequence>MKKTAVGLLTLFLFGCAQQLPVKNDHQVVASVPNPTIKPLAFTPMVTADEINAAAKAQMAAVEKKVSKINKQTPVVTDKITASTASIKLAVVQHEETIKTKDGMLILGHHEWALILSGKKHISAYIDPKSSTSRIGVKNLVEFERDGDNWVKFIFQGKEYKYPVKEWSKPDDKIRLPMVLLRTKLGDRNDEVEYQLIDGGNGVVLGENFMRDVATQNSQRKYIQPKAK</sequence>
<evidence type="ECO:0000313" key="2">
    <source>
        <dbReference type="EMBL" id="PSU25901.1"/>
    </source>
</evidence>
<feature type="signal peptide" evidence="1">
    <location>
        <begin position="1"/>
        <end position="19"/>
    </location>
</feature>
<gene>
    <name evidence="3" type="ORF">C9J18_08295</name>
    <name evidence="2" type="ORF">CTM96_07235</name>
</gene>
<dbReference type="Proteomes" id="UP000241405">
    <property type="component" value="Unassembled WGS sequence"/>
</dbReference>
<dbReference type="EMBL" id="PYMO01000005">
    <property type="protein sequence ID" value="PSU25901.1"/>
    <property type="molecule type" value="Genomic_DNA"/>
</dbReference>
<proteinExistence type="predicted"/>
<protein>
    <submittedName>
        <fullName evidence="3">Uncharacterized protein</fullName>
    </submittedName>
</protein>
<dbReference type="RefSeq" id="WP_107189753.1">
    <property type="nucleotide sequence ID" value="NZ_PYMN01000007.1"/>
</dbReference>
<reference evidence="4 5" key="1">
    <citation type="submission" date="2018-03" db="EMBL/GenBank/DDBJ databases">
        <title>Whole genome sequencing of Histamine producing bacteria.</title>
        <authorList>
            <person name="Butler K."/>
        </authorList>
    </citation>
    <scope>NUCLEOTIDE SEQUENCE [LARGE SCALE GENOMIC DNA]</scope>
    <source>
        <strain evidence="3 5">FS-6.1</strain>
        <strain evidence="2 4">FS-6.2</strain>
    </source>
</reference>
<dbReference type="PANTHER" id="PTHR38037">
    <property type="entry name" value="ZN_PROTEASE DOMAIN-CONTAINING PROTEIN"/>
    <property type="match status" value="1"/>
</dbReference>
<comment type="caution">
    <text evidence="3">The sequence shown here is derived from an EMBL/GenBank/DDBJ whole genome shotgun (WGS) entry which is preliminary data.</text>
</comment>
<name>A0A2T3JTN7_PHOPO</name>
<dbReference type="Gene3D" id="2.40.70.10">
    <property type="entry name" value="Acid Proteases"/>
    <property type="match status" value="1"/>
</dbReference>
<dbReference type="PANTHER" id="PTHR38037:SF2">
    <property type="entry name" value="ATP-DEPENDENT ZINC PROTEASE DOMAIN-CONTAINING PROTEIN-RELATED"/>
    <property type="match status" value="1"/>
</dbReference>
<dbReference type="AlphaFoldDB" id="A0A2T3JTN7"/>
<evidence type="ECO:0000256" key="1">
    <source>
        <dbReference type="SAM" id="SignalP"/>
    </source>
</evidence>
<dbReference type="Proteomes" id="UP000241618">
    <property type="component" value="Unassembled WGS sequence"/>
</dbReference>
<organism evidence="3 5">
    <name type="scientific">Photobacterium phosphoreum</name>
    <dbReference type="NCBI Taxonomy" id="659"/>
    <lineage>
        <taxon>Bacteria</taxon>
        <taxon>Pseudomonadati</taxon>
        <taxon>Pseudomonadota</taxon>
        <taxon>Gammaproteobacteria</taxon>
        <taxon>Vibrionales</taxon>
        <taxon>Vibrionaceae</taxon>
        <taxon>Photobacterium</taxon>
    </lineage>
</organism>
<feature type="chain" id="PRO_5015406659" evidence="1">
    <location>
        <begin position="20"/>
        <end position="228"/>
    </location>
</feature>
<evidence type="ECO:0000313" key="4">
    <source>
        <dbReference type="Proteomes" id="UP000241405"/>
    </source>
</evidence>